<name>A0A2A3K0D5_9RHOB</name>
<evidence type="ECO:0000256" key="3">
    <source>
        <dbReference type="ARBA" id="ARBA00022475"/>
    </source>
</evidence>
<accession>A0A2A3K0D5</accession>
<keyword evidence="6 7" id="KW-0472">Membrane</keyword>
<dbReference type="GO" id="GO:0005886">
    <property type="term" value="C:plasma membrane"/>
    <property type="evidence" value="ECO:0007669"/>
    <property type="project" value="UniProtKB-SubCell"/>
</dbReference>
<dbReference type="OrthoDB" id="5398343at2"/>
<reference evidence="10" key="2">
    <citation type="submission" date="2023-07" db="EMBL/GenBank/DDBJ databases">
        <title>Yangia mangrovi SAOS 153D genome.</title>
        <authorList>
            <person name="Verma A."/>
            <person name="Pal Y."/>
            <person name="Sundharam S."/>
            <person name="Bisht B."/>
            <person name="Srinivasan K."/>
        </authorList>
    </citation>
    <scope>NUCLEOTIDE SEQUENCE [LARGE SCALE GENOMIC DNA]</scope>
    <source>
        <strain evidence="10">SAOS 153D</strain>
    </source>
</reference>
<reference evidence="9" key="1">
    <citation type="submission" date="2017-09" db="EMBL/GenBank/DDBJ databases">
        <title>Yangia sp. SAOS 153D whole genome sequencing.</title>
        <authorList>
            <person name="Verma A."/>
            <person name="Krishnamurthi S."/>
        </authorList>
    </citation>
    <scope>NUCLEOTIDE SEQUENCE [LARGE SCALE GENOMIC DNA]</scope>
    <source>
        <strain evidence="9">SAOS 153D</strain>
    </source>
</reference>
<evidence type="ECO:0000256" key="6">
    <source>
        <dbReference type="ARBA" id="ARBA00023136"/>
    </source>
</evidence>
<evidence type="ECO:0000256" key="1">
    <source>
        <dbReference type="ARBA" id="ARBA00004651"/>
    </source>
</evidence>
<evidence type="ECO:0000256" key="4">
    <source>
        <dbReference type="ARBA" id="ARBA00022692"/>
    </source>
</evidence>
<organism evidence="9">
    <name type="scientific">Alloyangia mangrovi</name>
    <dbReference type="NCBI Taxonomy" id="1779329"/>
    <lineage>
        <taxon>Bacteria</taxon>
        <taxon>Pseudomonadati</taxon>
        <taxon>Pseudomonadota</taxon>
        <taxon>Alphaproteobacteria</taxon>
        <taxon>Rhodobacterales</taxon>
        <taxon>Roseobacteraceae</taxon>
        <taxon>Alloyangia</taxon>
    </lineage>
</organism>
<dbReference type="InterPro" id="IPR032808">
    <property type="entry name" value="DoxX"/>
</dbReference>
<evidence type="ECO:0000256" key="5">
    <source>
        <dbReference type="ARBA" id="ARBA00022989"/>
    </source>
</evidence>
<dbReference type="EMBL" id="NTHN02000001">
    <property type="protein sequence ID" value="MCT4369032.1"/>
    <property type="molecule type" value="Genomic_DNA"/>
</dbReference>
<evidence type="ECO:0000256" key="2">
    <source>
        <dbReference type="ARBA" id="ARBA00006679"/>
    </source>
</evidence>
<evidence type="ECO:0000256" key="7">
    <source>
        <dbReference type="SAM" id="Phobius"/>
    </source>
</evidence>
<comment type="similarity">
    <text evidence="2">Belongs to the DoxX family.</text>
</comment>
<feature type="transmembrane region" description="Helical" evidence="7">
    <location>
        <begin position="91"/>
        <end position="110"/>
    </location>
</feature>
<gene>
    <name evidence="8" type="ORF">CLG85_001230</name>
    <name evidence="9" type="ORF">CLG85_01765</name>
</gene>
<sequence>MMTSNTDRPALLLPFLAPIYRVLAPLTELWLRVISGVALMVHGWPKIQNPTGAADMVSGLGFAPGWFWSILLSVTEFTGGLLLALGLLTRLAAGGTTVILLVTVYFHWIVLEQGYKGAELSLIWSAVTLTFLAKGGGRFSVDRLVGREL</sequence>
<evidence type="ECO:0000313" key="10">
    <source>
        <dbReference type="Proteomes" id="UP000217448"/>
    </source>
</evidence>
<proteinExistence type="inferred from homology"/>
<feature type="transmembrane region" description="Helical" evidence="7">
    <location>
        <begin position="66"/>
        <end position="84"/>
    </location>
</feature>
<evidence type="ECO:0000313" key="8">
    <source>
        <dbReference type="EMBL" id="MCT4369032.1"/>
    </source>
</evidence>
<dbReference type="AlphaFoldDB" id="A0A2A3K0D5"/>
<evidence type="ECO:0000313" key="9">
    <source>
        <dbReference type="EMBL" id="PBD20842.1"/>
    </source>
</evidence>
<keyword evidence="4 7" id="KW-0812">Transmembrane</keyword>
<keyword evidence="10" id="KW-1185">Reference proteome</keyword>
<dbReference type="PANTHER" id="PTHR33452">
    <property type="entry name" value="OXIDOREDUCTASE CATD-RELATED"/>
    <property type="match status" value="1"/>
</dbReference>
<dbReference type="PANTHER" id="PTHR33452:SF1">
    <property type="entry name" value="INNER MEMBRANE PROTEIN YPHA-RELATED"/>
    <property type="match status" value="1"/>
</dbReference>
<keyword evidence="5 7" id="KW-1133">Transmembrane helix</keyword>
<comment type="subcellular location">
    <subcellularLocation>
        <location evidence="1">Cell membrane</location>
        <topology evidence="1">Multi-pass membrane protein</topology>
    </subcellularLocation>
</comment>
<reference evidence="8" key="3">
    <citation type="submission" date="2024-05" db="EMBL/GenBank/DDBJ databases">
        <title>Yangia mangrovi SAOS 153D genome.</title>
        <authorList>
            <person name="Verma A."/>
            <person name="Pal Y."/>
            <person name="Sundharam S."/>
            <person name="Bisht B."/>
            <person name="Srinivasan K."/>
        </authorList>
    </citation>
    <scope>NUCLEOTIDE SEQUENCE</scope>
    <source>
        <strain evidence="8">SAOS 153D</strain>
    </source>
</reference>
<comment type="caution">
    <text evidence="9">The sequence shown here is derived from an EMBL/GenBank/DDBJ whole genome shotgun (WGS) entry which is preliminary data.</text>
</comment>
<dbReference type="EMBL" id="NTHN01000019">
    <property type="protein sequence ID" value="PBD20842.1"/>
    <property type="molecule type" value="Genomic_DNA"/>
</dbReference>
<dbReference type="Proteomes" id="UP000217448">
    <property type="component" value="Unassembled WGS sequence"/>
</dbReference>
<dbReference type="RefSeq" id="WP_095880705.1">
    <property type="nucleotide sequence ID" value="NZ_NTHN02000001.1"/>
</dbReference>
<protein>
    <submittedName>
        <fullName evidence="9">DoxX family protein</fullName>
    </submittedName>
</protein>
<dbReference type="InterPro" id="IPR051907">
    <property type="entry name" value="DoxX-like_oxidoreductase"/>
</dbReference>
<keyword evidence="3" id="KW-1003">Cell membrane</keyword>
<dbReference type="Pfam" id="PF07681">
    <property type="entry name" value="DoxX"/>
    <property type="match status" value="1"/>
</dbReference>